<sequence>MLSLLLTIPASQVPLGIPQRIHSVGNTRPFTSYDLLDCLHLLSQQHQAALAATQVTRLGESNHVTSPVACIANIFPECSSSPPPARKCTSQSKQRRGKARYNSNAMQYELRCGSVIFPPKAASSHRQARNRNSKPYRIEATRQKYSAAMHSKPRCAAVSGKIATL</sequence>
<dbReference type="EMBL" id="KZ613961">
    <property type="protein sequence ID" value="PMD31855.1"/>
    <property type="molecule type" value="Genomic_DNA"/>
</dbReference>
<dbReference type="Proteomes" id="UP000235786">
    <property type="component" value="Unassembled WGS sequence"/>
</dbReference>
<accession>A0A2J6R018</accession>
<reference evidence="1 2" key="1">
    <citation type="submission" date="2016-04" db="EMBL/GenBank/DDBJ databases">
        <title>A degradative enzymes factory behind the ericoid mycorrhizal symbiosis.</title>
        <authorList>
            <consortium name="DOE Joint Genome Institute"/>
            <person name="Martino E."/>
            <person name="Morin E."/>
            <person name="Grelet G."/>
            <person name="Kuo A."/>
            <person name="Kohler A."/>
            <person name="Daghino S."/>
            <person name="Barry K."/>
            <person name="Choi C."/>
            <person name="Cichocki N."/>
            <person name="Clum A."/>
            <person name="Copeland A."/>
            <person name="Hainaut M."/>
            <person name="Haridas S."/>
            <person name="Labutti K."/>
            <person name="Lindquist E."/>
            <person name="Lipzen A."/>
            <person name="Khouja H.-R."/>
            <person name="Murat C."/>
            <person name="Ohm R."/>
            <person name="Olson A."/>
            <person name="Spatafora J."/>
            <person name="Veneault-Fourrey C."/>
            <person name="Henrissat B."/>
            <person name="Grigoriev I."/>
            <person name="Martin F."/>
            <person name="Perotto S."/>
        </authorList>
    </citation>
    <scope>NUCLEOTIDE SEQUENCE [LARGE SCALE GENOMIC DNA]</scope>
    <source>
        <strain evidence="1 2">F</strain>
    </source>
</reference>
<organism evidence="1 2">
    <name type="scientific">Hyaloscypha variabilis (strain UAMH 11265 / GT02V1 / F)</name>
    <name type="common">Meliniomyces variabilis</name>
    <dbReference type="NCBI Taxonomy" id="1149755"/>
    <lineage>
        <taxon>Eukaryota</taxon>
        <taxon>Fungi</taxon>
        <taxon>Dikarya</taxon>
        <taxon>Ascomycota</taxon>
        <taxon>Pezizomycotina</taxon>
        <taxon>Leotiomycetes</taxon>
        <taxon>Helotiales</taxon>
        <taxon>Hyaloscyphaceae</taxon>
        <taxon>Hyaloscypha</taxon>
        <taxon>Hyaloscypha variabilis</taxon>
    </lineage>
</organism>
<evidence type="ECO:0000313" key="2">
    <source>
        <dbReference type="Proteomes" id="UP000235786"/>
    </source>
</evidence>
<protein>
    <submittedName>
        <fullName evidence="1">Uncharacterized protein</fullName>
    </submittedName>
</protein>
<dbReference type="AlphaFoldDB" id="A0A2J6R018"/>
<name>A0A2J6R018_HYAVF</name>
<gene>
    <name evidence="1" type="ORF">L207DRAFT_187189</name>
</gene>
<evidence type="ECO:0000313" key="1">
    <source>
        <dbReference type="EMBL" id="PMD31855.1"/>
    </source>
</evidence>
<proteinExistence type="predicted"/>
<keyword evidence="2" id="KW-1185">Reference proteome</keyword>